<feature type="region of interest" description="Disordered" evidence="2">
    <location>
        <begin position="407"/>
        <end position="434"/>
    </location>
</feature>
<reference evidence="5" key="1">
    <citation type="journal article" date="2020" name="Stud. Mycol.">
        <title>101 Dothideomycetes genomes: a test case for predicting lifestyles and emergence of pathogens.</title>
        <authorList>
            <person name="Haridas S."/>
            <person name="Albert R."/>
            <person name="Binder M."/>
            <person name="Bloem J."/>
            <person name="Labutti K."/>
            <person name="Salamov A."/>
            <person name="Andreopoulos B."/>
            <person name="Baker S."/>
            <person name="Barry K."/>
            <person name="Bills G."/>
            <person name="Bluhm B."/>
            <person name="Cannon C."/>
            <person name="Castanera R."/>
            <person name="Culley D."/>
            <person name="Daum C."/>
            <person name="Ezra D."/>
            <person name="Gonzalez J."/>
            <person name="Henrissat B."/>
            <person name="Kuo A."/>
            <person name="Liang C."/>
            <person name="Lipzen A."/>
            <person name="Lutzoni F."/>
            <person name="Magnuson J."/>
            <person name="Mondo S."/>
            <person name="Nolan M."/>
            <person name="Ohm R."/>
            <person name="Pangilinan J."/>
            <person name="Park H.-J."/>
            <person name="Ramirez L."/>
            <person name="Alfaro M."/>
            <person name="Sun H."/>
            <person name="Tritt A."/>
            <person name="Yoshinaga Y."/>
            <person name="Zwiers L.-H."/>
            <person name="Turgeon B."/>
            <person name="Goodwin S."/>
            <person name="Spatafora J."/>
            <person name="Crous P."/>
            <person name="Grigoriev I."/>
        </authorList>
    </citation>
    <scope>NUCLEOTIDE SEQUENCE</scope>
    <source>
        <strain evidence="5">CBS 101060</strain>
    </source>
</reference>
<dbReference type="InterPro" id="IPR039757">
    <property type="entry name" value="EIF2D"/>
</dbReference>
<dbReference type="OrthoDB" id="199771at2759"/>
<dbReference type="InterPro" id="IPR015947">
    <property type="entry name" value="PUA-like_sf"/>
</dbReference>
<dbReference type="CDD" id="cd21156">
    <property type="entry name" value="PUA_eIF2d-like"/>
    <property type="match status" value="1"/>
</dbReference>
<dbReference type="Gene3D" id="3.30.780.10">
    <property type="entry name" value="SUI1-like domain"/>
    <property type="match status" value="1"/>
</dbReference>
<comment type="similarity">
    <text evidence="1">Belongs to the eIF2D family.</text>
</comment>
<keyword evidence="5" id="KW-0648">Protein biosynthesis</keyword>
<dbReference type="InterPro" id="IPR036877">
    <property type="entry name" value="SUI1_dom_sf"/>
</dbReference>
<dbReference type="GO" id="GO:0003743">
    <property type="term" value="F:translation initiation factor activity"/>
    <property type="evidence" value="ECO:0007669"/>
    <property type="project" value="UniProtKB-KW"/>
</dbReference>
<dbReference type="PANTHER" id="PTHR12217">
    <property type="entry name" value="EUKARYOTIC TRANSLATION INITIATION FACTOR 2D"/>
    <property type="match status" value="1"/>
</dbReference>
<dbReference type="Pfam" id="PF26292">
    <property type="entry name" value="PUA_elF2D"/>
    <property type="match status" value="1"/>
</dbReference>
<dbReference type="Pfam" id="PF26291">
    <property type="entry name" value="SWIB_eIF2D"/>
    <property type="match status" value="1"/>
</dbReference>
<dbReference type="PROSITE" id="PS50890">
    <property type="entry name" value="PUA"/>
    <property type="match status" value="1"/>
</dbReference>
<feature type="domain" description="DM2" evidence="4">
    <location>
        <begin position="442"/>
        <end position="531"/>
    </location>
</feature>
<dbReference type="Gene3D" id="3.10.400.20">
    <property type="match status" value="1"/>
</dbReference>
<dbReference type="PROSITE" id="PS51925">
    <property type="entry name" value="SWIB_MDM2"/>
    <property type="match status" value="1"/>
</dbReference>
<name>A0A9P4S6F6_9PEZI</name>
<evidence type="ECO:0000259" key="3">
    <source>
        <dbReference type="PROSITE" id="PS50296"/>
    </source>
</evidence>
<dbReference type="Pfam" id="PF01253">
    <property type="entry name" value="SUI1"/>
    <property type="match status" value="1"/>
</dbReference>
<keyword evidence="6" id="KW-1185">Reference proteome</keyword>
<dbReference type="InterPro" id="IPR001950">
    <property type="entry name" value="SUI1"/>
</dbReference>
<dbReference type="Pfam" id="PF25304">
    <property type="entry name" value="WHD_eIF2D"/>
    <property type="match status" value="1"/>
</dbReference>
<evidence type="ECO:0000313" key="6">
    <source>
        <dbReference type="Proteomes" id="UP000799429"/>
    </source>
</evidence>
<evidence type="ECO:0000259" key="4">
    <source>
        <dbReference type="PROSITE" id="PS51925"/>
    </source>
</evidence>
<keyword evidence="5" id="KW-0396">Initiation factor</keyword>
<dbReference type="SUPFAM" id="SSF47592">
    <property type="entry name" value="SWIB/MDM2 domain"/>
    <property type="match status" value="1"/>
</dbReference>
<evidence type="ECO:0000256" key="1">
    <source>
        <dbReference type="ARBA" id="ARBA00010359"/>
    </source>
</evidence>
<dbReference type="InterPro" id="IPR058886">
    <property type="entry name" value="SWIB_eIF2D"/>
</dbReference>
<dbReference type="Proteomes" id="UP000799429">
    <property type="component" value="Unassembled WGS sequence"/>
</dbReference>
<dbReference type="CDD" id="cd11608">
    <property type="entry name" value="eIF2D_C"/>
    <property type="match status" value="1"/>
</dbReference>
<gene>
    <name evidence="5" type="ORF">M501DRAFT_1006902</name>
</gene>
<organism evidence="5 6">
    <name type="scientific">Patellaria atrata CBS 101060</name>
    <dbReference type="NCBI Taxonomy" id="1346257"/>
    <lineage>
        <taxon>Eukaryota</taxon>
        <taxon>Fungi</taxon>
        <taxon>Dikarya</taxon>
        <taxon>Ascomycota</taxon>
        <taxon>Pezizomycotina</taxon>
        <taxon>Dothideomycetes</taxon>
        <taxon>Dothideomycetes incertae sedis</taxon>
        <taxon>Patellariales</taxon>
        <taxon>Patellariaceae</taxon>
        <taxon>Patellaria</taxon>
    </lineage>
</organism>
<accession>A0A9P4S6F6</accession>
<dbReference type="InterPro" id="IPR003121">
    <property type="entry name" value="SWIB_MDM2_domain"/>
</dbReference>
<dbReference type="PROSITE" id="PS50296">
    <property type="entry name" value="SUI1"/>
    <property type="match status" value="1"/>
</dbReference>
<dbReference type="InterPro" id="IPR036885">
    <property type="entry name" value="SWIB_MDM2_dom_sf"/>
</dbReference>
<protein>
    <submittedName>
        <fullName evidence="5">Eukaryotic translation initiation factor SUI1 family protein</fullName>
    </submittedName>
</protein>
<dbReference type="AlphaFoldDB" id="A0A9P4S6F6"/>
<dbReference type="FunFam" id="3.30.780.10:FF:000008">
    <property type="entry name" value="eukaryotic translation initiation factor 2D"/>
    <property type="match status" value="1"/>
</dbReference>
<comment type="caution">
    <text evidence="5">The sequence shown here is derived from an EMBL/GenBank/DDBJ whole genome shotgun (WGS) entry which is preliminary data.</text>
</comment>
<feature type="compositionally biased region" description="Basic and acidic residues" evidence="2">
    <location>
        <begin position="239"/>
        <end position="252"/>
    </location>
</feature>
<feature type="region of interest" description="Disordered" evidence="2">
    <location>
        <begin position="1"/>
        <end position="22"/>
    </location>
</feature>
<dbReference type="EMBL" id="MU006101">
    <property type="protein sequence ID" value="KAF2836964.1"/>
    <property type="molecule type" value="Genomic_DNA"/>
</dbReference>
<feature type="compositionally biased region" description="Low complexity" evidence="2">
    <location>
        <begin position="410"/>
        <end position="430"/>
    </location>
</feature>
<evidence type="ECO:0000256" key="2">
    <source>
        <dbReference type="SAM" id="MobiDB-lite"/>
    </source>
</evidence>
<dbReference type="SUPFAM" id="SSF55159">
    <property type="entry name" value="eIF1-like"/>
    <property type="match status" value="1"/>
</dbReference>
<proteinExistence type="inferred from homology"/>
<dbReference type="SUPFAM" id="SSF88697">
    <property type="entry name" value="PUA domain-like"/>
    <property type="match status" value="1"/>
</dbReference>
<dbReference type="InterPro" id="IPR048248">
    <property type="entry name" value="PUA_eIF2d-like"/>
</dbReference>
<dbReference type="GO" id="GO:0001731">
    <property type="term" value="P:formation of translation preinitiation complex"/>
    <property type="evidence" value="ECO:0007669"/>
    <property type="project" value="InterPro"/>
</dbReference>
<evidence type="ECO:0000313" key="5">
    <source>
        <dbReference type="EMBL" id="KAF2836964.1"/>
    </source>
</evidence>
<feature type="domain" description="SUI1" evidence="3">
    <location>
        <begin position="559"/>
        <end position="635"/>
    </location>
</feature>
<dbReference type="InterPro" id="IPR039759">
    <property type="entry name" value="eIF2D_SUI1"/>
</dbReference>
<dbReference type="PANTHER" id="PTHR12217:SF4">
    <property type="entry name" value="EUKARYOTIC TRANSLATION INITIATION FACTOR 2D"/>
    <property type="match status" value="1"/>
</dbReference>
<sequence length="652" mass="70827">MFKKKPNIKPLAPLRSSDRRKTADQIISDLGLTVPHSTNDASAEDKAAATSALTSLRNSLLPENTQSARFTTTAGPDLKQVSGTVYVGQHEGEEQRVLWVKNGERMFPTVYTLWRNSRIVPLLHTPGIVVAKIQGGADLMTPGLARGPPFPEMAKKGAVVAVASTDAPSVPMAVGVCEINVGALGNVQGAKGHAVVIEHWAGDEVWAWSTTGKPGGAVPEHLDGWDDQERGDENLVEKTEGLGLDGDGKEDGGVSLGAAGSSSKDTGNPYVVGESLEDADAQQPEVKEMSTKEIDDAFRKAFLYGVHHHKHTNRDQPNFGLQFPITQSLVMSNLVQPFLPAYTAAENNFLQIKKTSWKNIKKFIKSLDKEKLIKSKDRDGHEVVIMDIDFDDPKITEFTPYRLPKKETITSTAAGRGQTTTTPTAASSNSDPSIGQKLKKLDLYRPKEKLSPIFDTAKADSHAFYTVADLRPLLTTYIETEQLISPMNKRLVTLDPVLANALFDGSARLDAEVLAKGTVPRDELLDRFLHACNPFHAIVREGAEPQSNPKPKAGPAPSVLISLETRSGNKTVTRVSGLEPFFIPPQLLADELRKACAGSSSVEKAAGSSAKQPVMEVTVQGPQREVVLRALERRGVRGQWVEVVDRTKGRKR</sequence>
<feature type="region of interest" description="Disordered" evidence="2">
    <location>
        <begin position="239"/>
        <end position="268"/>
    </location>
</feature>
<dbReference type="InterPro" id="IPR057429">
    <property type="entry name" value="WH_eIF2D"/>
</dbReference>